<feature type="region of interest" description="Disordered" evidence="2">
    <location>
        <begin position="1163"/>
        <end position="1202"/>
    </location>
</feature>
<feature type="transmembrane region" description="Helical" evidence="3">
    <location>
        <begin position="914"/>
        <end position="939"/>
    </location>
</feature>
<feature type="signal peptide" evidence="4">
    <location>
        <begin position="1"/>
        <end position="23"/>
    </location>
</feature>
<feature type="transmembrane region" description="Helical" evidence="3">
    <location>
        <begin position="876"/>
        <end position="902"/>
    </location>
</feature>
<feature type="chain" id="PRO_5012033413" description="MORN repeat protein" evidence="4">
    <location>
        <begin position="24"/>
        <end position="4174"/>
    </location>
</feature>
<feature type="transmembrane region" description="Helical" evidence="3">
    <location>
        <begin position="1619"/>
        <end position="1636"/>
    </location>
</feature>
<organism evidence="5 6">
    <name type="scientific">Plasmodium gonderi</name>
    <dbReference type="NCBI Taxonomy" id="77519"/>
    <lineage>
        <taxon>Eukaryota</taxon>
        <taxon>Sar</taxon>
        <taxon>Alveolata</taxon>
        <taxon>Apicomplexa</taxon>
        <taxon>Aconoidasida</taxon>
        <taxon>Haemosporida</taxon>
        <taxon>Plasmodiidae</taxon>
        <taxon>Plasmodium</taxon>
        <taxon>Plasmodium (Plasmodium)</taxon>
    </lineage>
</organism>
<keyword evidence="3" id="KW-0472">Membrane</keyword>
<dbReference type="Pfam" id="PF02493">
    <property type="entry name" value="MORN"/>
    <property type="match status" value="4"/>
</dbReference>
<feature type="transmembrane region" description="Helical" evidence="3">
    <location>
        <begin position="965"/>
        <end position="991"/>
    </location>
</feature>
<feature type="compositionally biased region" description="Polar residues" evidence="2">
    <location>
        <begin position="1190"/>
        <end position="1199"/>
    </location>
</feature>
<evidence type="ECO:0000256" key="3">
    <source>
        <dbReference type="SAM" id="Phobius"/>
    </source>
</evidence>
<sequence>MIKRLFSIFVITGILICTHFSFQHDLTVMQNLFKKDSFTIYVENKEECALKYDTLKTNFRHVYLVLCEAHATNVEIRFMNILQVKRGKDVQNVVSKQNCNKSRKTEIIFFNERNKQITKDNIVLKFKNTKKVNYKLCQMENPKRCIIIYVIISFKFDVMDLKELLVNNLLTQNEDGKKLNLLHPENVTVINKNEYFRQHILMDSKKIRQFYEININVKDDNQPLYVYTSSHPSNFVYINKNLRNLLKEENYKYETYFYKFICTDNLQLFAGTSDIKREQFIIYRLNITCSDRDKNNFNPIFDISVIGYSFHVPSNGLDKTIMDPTFIMPKFLINTFRYDIFTPSDNFWLRVKIPNNSVSLNNFSVNDKKLVHEYNLITLNEYLDEYFYDECIDEWKYLHSLNSVNHCEDISNMKKRNSYLIFGNMHDEDLTKSKKNYVTNLFDETINIETFSWKNLFSSKRKKKLRNYQEIDKVIFPTKKVFILKYTNEEKCKDVNCLTDPLKCKINVSHYFFYIHKIPANIIASSFTFIAFLKNANCSQNNICTLQNGRESSYIQVVFKKKQNKKWSFLDTNFLLTQKSSRFHYYDDKRDNLNLFINNKKITDDTEYSISEIGKREENINIKILDDNKNILYNTDLVIIRKNVFYKFFLQFLSYFSYAYIILFSCLQSSQLLPSIQFIQILTFLNIKYDTFLPSLYHYFLKKLQILSFISYIVNVNVYRKIKTNHVLTDLQHIGEGKKMECNAFMHAHSKNYDHNTSNSVTKEEINFVKSENGYHYSGKLNKSDNTDKENHNTNKNVEKSMQCRIKKGDNLQNNNCSMEKENITTRGFLNKFILFRGSKKYTDEEENKMKKKYIYQKNQETIYKSSGKLEKDEIFLLHIYVSVLLNIIIMLFLFTLLYFVYSKYTRKGDTAKIIIIPFLSFHNFIPLMFDIFLFPIIYSTSNIIHYDSIYQVKVYFLTMDISTVKFVCTILLVCYILSYIFLSLYFILYVKKNTTYSYYLQRFIPLSINKIHGIIIQRFPFQFLFKKYFDIHLPSYTILLRSNEREKYSPNDANVNHHINITKKVDQGEVNRYAFSSSPYRLNEIKNHVSKNNISLKKIIRNYINRKRREKIRTQLSQKNQLLLQDMPLAVSTVMDTHKKEGVRLSSKNQFFQKNISQDRIAASSDGDADGDSLDDVDRDSLDDVDGSTDNTFTNSSKNEPEQDNLINVFKKTFYIIDNHIRHNELVDPLFYMNRSYVTNEKFQTEITYLRENEILNFEINKQICKFLRIENKREYFDIQIERPIKIMIHDREEDKKWNLGIYAEKFHAKCLTNYISKFLLMKKRINRCKNKFSFDNVVKSDVYRNKLLRIMIDRKFLNSNSINSCNHEEKTNTHLLAHEERIKIGYLYDKISLFKKKFYFKKIVELKHLYILLSQKRKLQLFVSNKHIYNGSCGIFSLFLNNWFNENILHFLYLRLMTVTWILTTNLLICKSVHSTFFSLSIFFFAIFLYNFSSTVNQIDKAISKNKLGEPNSYVIFWKNNKEMHKNDKRRYKKRSCNIKSFAEDIPLSADSDNDDTRQNFKSFSCSKKEIDRTWIHEDMLKYQVKYSELILSMILLLLFLSNILGKKEEQSEMFSFLLILLTISLYINLLTLKNSFYKIIAHVKHFLEAKWHSVYVKIYALYFLYIIEHLCNFFMQCVITLSSKNKTDEFLTQRSDPRMNDCRNIFSYFSTKILHNTNGMTFKNVVVDKIEIHYKEKDINYKYETLTLIDKPKNVFYPNLRKNLYFIGKIDLMKFPKDKIANVPIFINNEMRKNRNYYIGSIEIIGEENVHSTKSLSLFIKKKSTKKNKIQVLRYSKNGDLLCSSKIVRKKIPLFYSIPKKDKFTFEGTQNYIEKQNRDHNTTINSTIKYNGKKKKTHYLHHQKCKRIKIDKFSYTVISKNTLTIHSLFIKPQRTYKIQPVFKKKHLDNMNSCYVRKSKSANLFHDNFKEFSNYHQPNWNTNGPFTKYQKNVNSYMEPTNSEKLSYESKNHISLYSAQNREYICRNANKIPLFNNGSHSPPYKEKRKFQRDENLHVFRVTCEDIGIIIVSHNINYIDTFDDINVVNEFGETFCLNIHCNCITFIKKKKIIIIKHPCFYKNEEYRVYLRDNKKYQYNYINKEIYMKSTHNGEIILNTFRQNDVLNIDNLKNRQNDTEKINNTEQHFNCENAIPFGDHVHMYKVNDYKSRKYIFVKVNTKNNTFYAQNYSRTECENKFDVASIRRLFCRENNKQNCKQNYKQNYQKKQIEQKQQQKQPIDDFLDEINQTDFVPIQLLYKIKTHSDVALVKYLQNYFVRCICERPIICKGDNKGNSSGNVPYELLSTSEGSIETSVIKPNWQITIRKMFTKKSLSHMIWRNKPYYILSKDKKKNLNLFNITSNNSIRSDANSCVNYFKDYPTNWRSKNNIISNSKHKKKNEQIIFKKGGYSLRKRNYNWKYLLHNLYKKCFNQNKKRRVEIFYRYVVDYKNLIKTYSTNIKIYESKYNYVKHNKGNIKMLANILMESLNIPYILDVFQKYDIIDKKENNNTQYYMNNINFNIYDIYEKCSLNKKHIVSKIVNYLEELAAYKFMYIITYYKDKLNCLHLWDKISNDKRICEIQKNIDQMFYDKFCFIGREVRKFRVQIGQPGYKVGCTSGCYSSDAIIKSVSSAYTNAHGSSSFSNDDQHISNAYKVNQRTNEIKKNKDVLKNAQNRNTHDKTLVDAIVERYIKGKKSFAKKFYKIKKNIREIAKKYKEEEEEIKKILFHFPFFINKNDIINMKKNVEQQIYAWNSCLTVFFSNFLSNSLTNSKICYYNIRILNKHILNSIKHAIFNKNNFTSNYHTNFNFVHVIISLPFINPQKTFLLSPTFFYMKYLAHKPIFSLCNHDEIGNLLRRNDRKPYQVGIQEVEVRVKVEDQVEGGRKQERGESTGTKNEHGKRKKIHRKKNKVCTIPRKKKKNAPTSEKNIFLGETNLEENKLLPCYIEIINGHLFLYLFDNYDNKICWKIEKGNYSLKTKEPASKKGRNCERDENYEIRGIKATGTMNTNEEISKQETYFLEEQHINCNLSDSEKREVQCTITSIEEKDELSFSSFNQSDEKKKKKYTQSYTLLERKIEDKEMNRNHIKSKLNCFVKCVSNLSILFNNIRDGFRNILCIFFTCNEEVEKNMQNNNSECINLLVKINPNIIPQLSSALTINDCTCENLTERNKLLIHQKIEKVCLDGTNIIKHNGMEREHGKPEKGEPEEGEPTEVEPKEGEPEEIDTHSALSKGNICCIPKGMCIWPEIPSKNSNLKNCSKLEYFYTSDVELSKRTFSRGTHINKKKSEDSDWYELNLFTYNFYKNKISELIKNYKNSIEMKSNNSDGKCTNETEIHTYQDLNLDKTEKRNTTNESWSYDQINDASEKEYDVRKEEQRNISYLLKGIERMRTTTFINKNFMEDSTKSIHKELIFCDKNQELFCKYVGDMKNKFYNGKGKLYDKYNSLIYDGEWINSEKHGKGKLLFKYFNIWYLYEGEFLRDEIIGKGVISLIDKEYVKGIQSNKINKLCPLLIKANFGKHKDVKTRKDENKENYSQLSNKLIKQIEKTVMANYSSTNNVDFWPKEITEIYFPYLKKWNIYSFYCSSNIENIKRKKEIFESNDNNYKNLIGYPSFEIRNGHNDFASKGSDQNILPQGEADTTVHQKKLHMENQSNGEPQSQCNNNNPQFVSQKHLNDYQDVKEDIIYKRDKTNILHEKFFEYMKKKNEQKLYYPLLSKHVGIAKIIYADKSEYIGPINNRGQPNTNGEFPKAIFNNDNFFYEGEMKNLLPHGYGIFKNKNDSKNTYLGFWKNGYREGSGSLNLRNKKYIIQAKFLKDKLHNNINIYIKDEKISKIHLSNMNKNFQKIKIFFRNGYVFYGQFSKNYQRNGIGILIDSNNKILYHGYYKNDVIDKFCYILRHKDNTIYCGNLQQGMKKGFGKLYYEEKLHFNDENDFNLSLSNAKILARKLESYDGIDINSDIPLKFAFDSNHIIYIGYWDANTFSHFGSCNLRNGFYKGDIKESKKDGFGIYIYKNKKSYKNKNRYVLSYFKKDKMNNMGKYYSEYDKLKVHSFQKEQIKRKRSNYDNCFNKGKIHYDVLKTDKLYINQKLDYYITMPLGDMLSDIMNEVWDKSTSFVNYLYSPFDFNLNYFLKK</sequence>
<evidence type="ECO:0000313" key="5">
    <source>
        <dbReference type="EMBL" id="GAW83273.1"/>
    </source>
</evidence>
<feature type="transmembrane region" description="Helical" evidence="3">
    <location>
        <begin position="1589"/>
        <end position="1607"/>
    </location>
</feature>
<evidence type="ECO:0000256" key="4">
    <source>
        <dbReference type="SAM" id="SignalP"/>
    </source>
</evidence>
<feature type="compositionally biased region" description="Basic residues" evidence="2">
    <location>
        <begin position="2939"/>
        <end position="2962"/>
    </location>
</feature>
<feature type="transmembrane region" description="Helical" evidence="3">
    <location>
        <begin position="1454"/>
        <end position="1471"/>
    </location>
</feature>
<gene>
    <name evidence="5" type="ORF">PGO_140670</name>
</gene>
<name>A0A1Y1JS36_PLAGO</name>
<dbReference type="PANTHER" id="PTHR23084:SF263">
    <property type="entry name" value="MORN REPEAT-CONTAINING PROTEIN 1"/>
    <property type="match status" value="1"/>
</dbReference>
<dbReference type="PANTHER" id="PTHR23084">
    <property type="entry name" value="PHOSPHATIDYLINOSITOL-4-PHOSPHATE 5-KINASE RELATED"/>
    <property type="match status" value="1"/>
</dbReference>
<feature type="region of interest" description="Disordered" evidence="2">
    <location>
        <begin position="3690"/>
        <end position="3710"/>
    </location>
</feature>
<keyword evidence="6" id="KW-1185">Reference proteome</keyword>
<keyword evidence="3" id="KW-1133">Transmembrane helix</keyword>
<feature type="transmembrane region" description="Helical" evidence="3">
    <location>
        <begin position="1477"/>
        <end position="1494"/>
    </location>
</feature>
<dbReference type="InterPro" id="IPR003409">
    <property type="entry name" value="MORN"/>
</dbReference>
<dbReference type="SMART" id="SM00698">
    <property type="entry name" value="MORN"/>
    <property type="match status" value="7"/>
</dbReference>
<feature type="region of interest" description="Disordered" evidence="2">
    <location>
        <begin position="2919"/>
        <end position="2967"/>
    </location>
</feature>
<evidence type="ECO:0000256" key="2">
    <source>
        <dbReference type="SAM" id="MobiDB-lite"/>
    </source>
</evidence>
<keyword evidence="3" id="KW-0812">Transmembrane</keyword>
<keyword evidence="1" id="KW-0677">Repeat</keyword>
<feature type="compositionally biased region" description="Acidic residues" evidence="2">
    <location>
        <begin position="1168"/>
        <end position="1188"/>
    </location>
</feature>
<comment type="caution">
    <text evidence="5">The sequence shown here is derived from an EMBL/GenBank/DDBJ whole genome shotgun (WGS) entry which is preliminary data.</text>
</comment>
<proteinExistence type="predicted"/>
<feature type="compositionally biased region" description="Polar residues" evidence="2">
    <location>
        <begin position="3691"/>
        <end position="3710"/>
    </location>
</feature>
<dbReference type="OrthoDB" id="377104at2759"/>
<feature type="compositionally biased region" description="Basic and acidic residues" evidence="2">
    <location>
        <begin position="3234"/>
        <end position="3247"/>
    </location>
</feature>
<dbReference type="SUPFAM" id="SSF82185">
    <property type="entry name" value="Histone H3 K4-specific methyltransferase SET7/9 N-terminal domain"/>
    <property type="match status" value="3"/>
</dbReference>
<feature type="compositionally biased region" description="Basic and acidic residues" evidence="2">
    <location>
        <begin position="782"/>
        <end position="796"/>
    </location>
</feature>
<protein>
    <recommendedName>
        <fullName evidence="7">MORN repeat protein</fullName>
    </recommendedName>
</protein>
<evidence type="ECO:0008006" key="7">
    <source>
        <dbReference type="Google" id="ProtNLM"/>
    </source>
</evidence>
<evidence type="ECO:0000313" key="6">
    <source>
        <dbReference type="Proteomes" id="UP000195521"/>
    </source>
</evidence>
<dbReference type="Proteomes" id="UP000195521">
    <property type="component" value="Unassembled WGS sequence"/>
</dbReference>
<dbReference type="RefSeq" id="XP_028545862.1">
    <property type="nucleotide sequence ID" value="XM_028690061.1"/>
</dbReference>
<accession>A0A1Y1JS36</accession>
<dbReference type="GeneID" id="39750016"/>
<reference evidence="6" key="1">
    <citation type="submission" date="2017-04" db="EMBL/GenBank/DDBJ databases">
        <title>Plasmodium gonderi genome.</title>
        <authorList>
            <person name="Arisue N."/>
            <person name="Honma H."/>
            <person name="Kawai S."/>
            <person name="Tougan T."/>
            <person name="Tanabe K."/>
            <person name="Horii T."/>
        </authorList>
    </citation>
    <scope>NUCLEOTIDE SEQUENCE [LARGE SCALE GENOMIC DNA]</scope>
    <source>
        <strain evidence="6">ATCC 30045</strain>
    </source>
</reference>
<keyword evidence="4" id="KW-0732">Signal</keyword>
<dbReference type="OMA" id="YFSYAYI"/>
<evidence type="ECO:0000256" key="1">
    <source>
        <dbReference type="ARBA" id="ARBA00022737"/>
    </source>
</evidence>
<feature type="transmembrane region" description="Helical" evidence="3">
    <location>
        <begin position="1657"/>
        <end position="1678"/>
    </location>
</feature>
<feature type="compositionally biased region" description="Basic and acidic residues" evidence="2">
    <location>
        <begin position="2919"/>
        <end position="2931"/>
    </location>
</feature>
<dbReference type="EMBL" id="BDQF01000015">
    <property type="protein sequence ID" value="GAW83273.1"/>
    <property type="molecule type" value="Genomic_DNA"/>
</dbReference>
<feature type="region of interest" description="Disordered" evidence="2">
    <location>
        <begin position="777"/>
        <end position="796"/>
    </location>
</feature>
<feature type="region of interest" description="Disordered" evidence="2">
    <location>
        <begin position="3234"/>
        <end position="3267"/>
    </location>
</feature>